<name>A0A7T8K9R1_CALRO</name>
<reference evidence="4" key="1">
    <citation type="submission" date="2021-01" db="EMBL/GenBank/DDBJ databases">
        <title>Caligus Genome Assembly.</title>
        <authorList>
            <person name="Gallardo-Escarate C."/>
        </authorList>
    </citation>
    <scope>NUCLEOTIDE SEQUENCE [LARGE SCALE GENOMIC DNA]</scope>
</reference>
<keyword evidence="1" id="KW-0862">Zinc</keyword>
<dbReference type="InterPro" id="IPR036236">
    <property type="entry name" value="Znf_C2H2_sf"/>
</dbReference>
<dbReference type="AlphaFoldDB" id="A0A7T8K9R1"/>
<evidence type="ECO:0000259" key="2">
    <source>
        <dbReference type="PROSITE" id="PS50157"/>
    </source>
</evidence>
<accession>A0A7T8K9R1</accession>
<evidence type="ECO:0000313" key="4">
    <source>
        <dbReference type="Proteomes" id="UP000595437"/>
    </source>
</evidence>
<keyword evidence="1" id="KW-0479">Metal-binding</keyword>
<dbReference type="Proteomes" id="UP000595437">
    <property type="component" value="Chromosome 8"/>
</dbReference>
<dbReference type="Gene3D" id="3.30.160.60">
    <property type="entry name" value="Classic Zinc Finger"/>
    <property type="match status" value="1"/>
</dbReference>
<evidence type="ECO:0000313" key="3">
    <source>
        <dbReference type="EMBL" id="QQP51354.1"/>
    </source>
</evidence>
<dbReference type="InterPro" id="IPR013087">
    <property type="entry name" value="Znf_C2H2_type"/>
</dbReference>
<keyword evidence="1" id="KW-0863">Zinc-finger</keyword>
<gene>
    <name evidence="3" type="ORF">FKW44_012682</name>
</gene>
<dbReference type="EMBL" id="CP045897">
    <property type="protein sequence ID" value="QQP51354.1"/>
    <property type="molecule type" value="Genomic_DNA"/>
</dbReference>
<keyword evidence="4" id="KW-1185">Reference proteome</keyword>
<organism evidence="3 4">
    <name type="scientific">Caligus rogercresseyi</name>
    <name type="common">Sea louse</name>
    <dbReference type="NCBI Taxonomy" id="217165"/>
    <lineage>
        <taxon>Eukaryota</taxon>
        <taxon>Metazoa</taxon>
        <taxon>Ecdysozoa</taxon>
        <taxon>Arthropoda</taxon>
        <taxon>Crustacea</taxon>
        <taxon>Multicrustacea</taxon>
        <taxon>Hexanauplia</taxon>
        <taxon>Copepoda</taxon>
        <taxon>Siphonostomatoida</taxon>
        <taxon>Caligidae</taxon>
        <taxon>Caligus</taxon>
    </lineage>
</organism>
<protein>
    <submittedName>
        <fullName evidence="3">Longitudinals lacking protein-like</fullName>
    </submittedName>
</protein>
<proteinExistence type="predicted"/>
<sequence>MCDYTSPRRDTMRSHVEAMHIITDGFECSICGKTYKTRNSLKTHKYERISETPSCTL</sequence>
<evidence type="ECO:0000256" key="1">
    <source>
        <dbReference type="PROSITE-ProRule" id="PRU00042"/>
    </source>
</evidence>
<dbReference type="SUPFAM" id="SSF57667">
    <property type="entry name" value="beta-beta-alpha zinc fingers"/>
    <property type="match status" value="1"/>
</dbReference>
<feature type="domain" description="C2H2-type" evidence="2">
    <location>
        <begin position="26"/>
        <end position="53"/>
    </location>
</feature>
<dbReference type="Pfam" id="PF00096">
    <property type="entry name" value="zf-C2H2"/>
    <property type="match status" value="1"/>
</dbReference>
<dbReference type="GO" id="GO:0008270">
    <property type="term" value="F:zinc ion binding"/>
    <property type="evidence" value="ECO:0007669"/>
    <property type="project" value="UniProtKB-KW"/>
</dbReference>
<dbReference type="PROSITE" id="PS50157">
    <property type="entry name" value="ZINC_FINGER_C2H2_2"/>
    <property type="match status" value="1"/>
</dbReference>
<dbReference type="OrthoDB" id="6077919at2759"/>